<accession>B1VA36</accession>
<protein>
    <submittedName>
        <fullName evidence="1">Uncharacterized protein</fullName>
    </submittedName>
</protein>
<evidence type="ECO:0000313" key="2">
    <source>
        <dbReference type="Proteomes" id="UP000008323"/>
    </source>
</evidence>
<sequence>MNHDKKVVKLENIYLEVQARYLKTADGFKKEWFGHFNNQNTKYNNVIVSFAHIDQDNPEFFLQPGQVVKVLEGEMREEKKESSSQFFLDVVTFRQTDDEEKNKINHI</sequence>
<dbReference type="Proteomes" id="UP000008323">
    <property type="component" value="Chromosome"/>
</dbReference>
<name>B1VA36_PHYAS</name>
<organism evidence="1 2">
    <name type="scientific">Phytoplasma australiense</name>
    <dbReference type="NCBI Taxonomy" id="59748"/>
    <lineage>
        <taxon>Bacteria</taxon>
        <taxon>Bacillati</taxon>
        <taxon>Mycoplasmatota</taxon>
        <taxon>Mollicutes</taxon>
        <taxon>Acholeplasmatales</taxon>
        <taxon>Acholeplasmataceae</taxon>
        <taxon>Candidatus Phytoplasma</taxon>
        <taxon>16SrXII (Stolbur group)</taxon>
    </lineage>
</organism>
<evidence type="ECO:0000313" key="1">
    <source>
        <dbReference type="EMBL" id="CAM11809.1"/>
    </source>
</evidence>
<dbReference type="AlphaFoldDB" id="B1VA36"/>
<dbReference type="EMBL" id="AM422018">
    <property type="protein sequence ID" value="CAM11809.1"/>
    <property type="molecule type" value="Genomic_DNA"/>
</dbReference>
<reference evidence="1 2" key="1">
    <citation type="journal article" date="2008" name="J. Bacteriol.">
        <title>Comparative genome analysis of 'Candidatus Phytoplasma australiense' (subgroup tuf-Australia I; rp-A) and 'Ca. Phytoplasma asteris' strains OY-M and AY-WB.</title>
        <authorList>
            <person name="Tran-Nguyen L.T."/>
            <person name="Kube M."/>
            <person name="Schneider B."/>
            <person name="Reinhardt R."/>
            <person name="Gibb K.S."/>
        </authorList>
    </citation>
    <scope>NUCLEOTIDE SEQUENCE [LARGE SCALE GENOMIC DNA]</scope>
</reference>
<dbReference type="KEGG" id="pal:PA0475"/>
<proteinExistence type="predicted"/>
<gene>
    <name evidence="1" type="ordered locus">PA0475</name>
</gene>